<dbReference type="Proteomes" id="UP000789920">
    <property type="component" value="Unassembled WGS sequence"/>
</dbReference>
<proteinExistence type="predicted"/>
<gene>
    <name evidence="1" type="ORF">RPERSI_LOCUS3524</name>
</gene>
<protein>
    <submittedName>
        <fullName evidence="1">21419_t:CDS:1</fullName>
    </submittedName>
</protein>
<evidence type="ECO:0000313" key="1">
    <source>
        <dbReference type="EMBL" id="CAG8540324.1"/>
    </source>
</evidence>
<accession>A0ACA9LQ94</accession>
<sequence length="351" mass="42035">MKRKRNSENEEKPLKPFWDNRCKTISIDSWLLDDPDIIEECNPNYSESETHASSWFKIIEERILYEKDISFLKDIELEKNQSQKKTSNDSVKKKKQKRPRPERYDFIQLKRKEKSLQNGRILVDSSIIDVWIISMKNENYENTELHLVLDLPYDTRGSVVMEFLKNFKTCIKVFKTKKIKFEMKFKSKKRMFKQTIPILHRDFNRSGVCSFLKDIITSEPLPKIEHDFEIMHNKLGEWYFLIPVSIGKRKSKKGIVALDPGVRTFMTGYDPSGRVFHYGVNDIDKISRLCVKYDKYQSDRDRALGRINKRKRFKLRKKMYRIVQKIHNLVDECHHKLAKYLCFSTLKYYAY</sequence>
<evidence type="ECO:0000313" key="2">
    <source>
        <dbReference type="Proteomes" id="UP000789920"/>
    </source>
</evidence>
<reference evidence="1" key="1">
    <citation type="submission" date="2021-06" db="EMBL/GenBank/DDBJ databases">
        <authorList>
            <person name="Kallberg Y."/>
            <person name="Tangrot J."/>
            <person name="Rosling A."/>
        </authorList>
    </citation>
    <scope>NUCLEOTIDE SEQUENCE</scope>
    <source>
        <strain evidence="1">MA461A</strain>
    </source>
</reference>
<organism evidence="1 2">
    <name type="scientific">Racocetra persica</name>
    <dbReference type="NCBI Taxonomy" id="160502"/>
    <lineage>
        <taxon>Eukaryota</taxon>
        <taxon>Fungi</taxon>
        <taxon>Fungi incertae sedis</taxon>
        <taxon>Mucoromycota</taxon>
        <taxon>Glomeromycotina</taxon>
        <taxon>Glomeromycetes</taxon>
        <taxon>Diversisporales</taxon>
        <taxon>Gigasporaceae</taxon>
        <taxon>Racocetra</taxon>
    </lineage>
</organism>
<keyword evidence="2" id="KW-1185">Reference proteome</keyword>
<name>A0ACA9LQ94_9GLOM</name>
<comment type="caution">
    <text evidence="1">The sequence shown here is derived from an EMBL/GenBank/DDBJ whole genome shotgun (WGS) entry which is preliminary data.</text>
</comment>
<dbReference type="EMBL" id="CAJVQC010004422">
    <property type="protein sequence ID" value="CAG8540324.1"/>
    <property type="molecule type" value="Genomic_DNA"/>
</dbReference>